<reference evidence="1" key="1">
    <citation type="submission" date="2013-10" db="EMBL/GenBank/DDBJ databases">
        <title>Draft genome sequence of Clostridium botulinum type B strain Osaka05.</title>
        <authorList>
            <person name="Sakaguchi Y."/>
            <person name="Hosomi K."/>
            <person name="Uchiyama J."/>
            <person name="Ogura Y."/>
            <person name="Sakaguchi M."/>
            <person name="Kohda T."/>
            <person name="Mukamoto M."/>
            <person name="Misawa N."/>
            <person name="Matsuzaki S."/>
            <person name="Hayashi T."/>
            <person name="Kozaki S."/>
        </authorList>
    </citation>
    <scope>NUCLEOTIDE SEQUENCE</scope>
    <source>
        <strain evidence="1">Osaka05</strain>
    </source>
</reference>
<protein>
    <submittedName>
        <fullName evidence="1">Uncharacterized protein</fullName>
    </submittedName>
</protein>
<dbReference type="HOGENOM" id="CLU_2492314_0_0_9"/>
<dbReference type="AlphaFoldDB" id="A0A060N2Y8"/>
<proteinExistence type="predicted"/>
<name>A0A060N2Y8_CLOBO</name>
<gene>
    <name evidence="1" type="ORF">CBO05P1_002</name>
</gene>
<evidence type="ECO:0000313" key="1">
    <source>
        <dbReference type="EMBL" id="BAO04721.1"/>
    </source>
</evidence>
<organism evidence="1">
    <name type="scientific">Clostridium botulinum B str. Osaka05</name>
    <dbReference type="NCBI Taxonomy" id="1407017"/>
    <lineage>
        <taxon>Bacteria</taxon>
        <taxon>Bacillati</taxon>
        <taxon>Bacillota</taxon>
        <taxon>Clostridia</taxon>
        <taxon>Eubacteriales</taxon>
        <taxon>Clostridiaceae</taxon>
        <taxon>Clostridium</taxon>
    </lineage>
</organism>
<dbReference type="EMBL" id="BA000058">
    <property type="protein sequence ID" value="BAO04721.1"/>
    <property type="molecule type" value="Genomic_DNA"/>
</dbReference>
<dbReference type="Proteomes" id="UP000054164">
    <property type="component" value="Unassembled WGS sequence"/>
</dbReference>
<sequence>MNLNKSDFKKLLEEYSKQVYICSKCGRIIFPKLEFNNDKISFVTNKGCVSGGLGNKVLKDNICSVCIEASNIMPILKERLNMNYLK</sequence>
<dbReference type="RefSeq" id="WP_030031748.1">
    <property type="nucleotide sequence ID" value="NZ_BA000058.1"/>
</dbReference>
<accession>A0A060N2Y8</accession>